<dbReference type="GO" id="GO:0004591">
    <property type="term" value="F:oxoglutarate dehydrogenase (succinyl-transferring) activity"/>
    <property type="evidence" value="ECO:0007669"/>
    <property type="project" value="TreeGrafter"/>
</dbReference>
<evidence type="ECO:0000256" key="4">
    <source>
        <dbReference type="ARBA" id="ARBA00023052"/>
    </source>
</evidence>
<accession>N6TEP1</accession>
<dbReference type="PANTHER" id="PTHR23152:SF4">
    <property type="entry name" value="2-OXOADIPATE DEHYDROGENASE COMPLEX COMPONENT E1"/>
    <property type="match status" value="1"/>
</dbReference>
<dbReference type="OMA" id="YMLECSE"/>
<proteinExistence type="inferred from homology"/>
<dbReference type="PANTHER" id="PTHR23152">
    <property type="entry name" value="2-OXOGLUTARATE DEHYDROGENASE"/>
    <property type="match status" value="1"/>
</dbReference>
<organism evidence="8">
    <name type="scientific">Dendroctonus ponderosae</name>
    <name type="common">Mountain pine beetle</name>
    <dbReference type="NCBI Taxonomy" id="77166"/>
    <lineage>
        <taxon>Eukaryota</taxon>
        <taxon>Metazoa</taxon>
        <taxon>Ecdysozoa</taxon>
        <taxon>Arthropoda</taxon>
        <taxon>Hexapoda</taxon>
        <taxon>Insecta</taxon>
        <taxon>Pterygota</taxon>
        <taxon>Neoptera</taxon>
        <taxon>Endopterygota</taxon>
        <taxon>Coleoptera</taxon>
        <taxon>Polyphaga</taxon>
        <taxon>Cucujiformia</taxon>
        <taxon>Curculionidae</taxon>
        <taxon>Scolytinae</taxon>
        <taxon>Dendroctonus</taxon>
    </lineage>
</organism>
<reference evidence="8" key="1">
    <citation type="journal article" date="2013" name="Genome Biol.">
        <title>Draft genome of the mountain pine beetle, Dendroctonus ponderosae Hopkins, a major forest pest.</title>
        <authorList>
            <person name="Keeling C.I."/>
            <person name="Yuen M.M."/>
            <person name="Liao N.Y."/>
            <person name="Docking T.R."/>
            <person name="Chan S.K."/>
            <person name="Taylor G.A."/>
            <person name="Palmquist D.L."/>
            <person name="Jackman S.D."/>
            <person name="Nguyen A."/>
            <person name="Li M."/>
            <person name="Henderson H."/>
            <person name="Janes J.K."/>
            <person name="Zhao Y."/>
            <person name="Pandoh P."/>
            <person name="Moore R."/>
            <person name="Sperling F.A."/>
            <person name="Huber D.P."/>
            <person name="Birol I."/>
            <person name="Jones S.J."/>
            <person name="Bohlmann J."/>
        </authorList>
    </citation>
    <scope>NUCLEOTIDE SEQUENCE</scope>
</reference>
<evidence type="ECO:0000256" key="7">
    <source>
        <dbReference type="ARBA" id="ARBA00042984"/>
    </source>
</evidence>
<dbReference type="Gene3D" id="1.10.287.1150">
    <property type="entry name" value="TPP helical domain"/>
    <property type="match status" value="1"/>
</dbReference>
<feature type="non-terminal residue" evidence="8">
    <location>
        <position position="1"/>
    </location>
</feature>
<evidence type="ECO:0000313" key="8">
    <source>
        <dbReference type="EMBL" id="ENN76218.1"/>
    </source>
</evidence>
<comment type="similarity">
    <text evidence="2">Belongs to the alpha-ketoglutarate dehydrogenase family.</text>
</comment>
<dbReference type="Pfam" id="PF16078">
    <property type="entry name" value="2-oxogl_dehyd_N"/>
    <property type="match status" value="1"/>
</dbReference>
<dbReference type="GO" id="GO:0005739">
    <property type="term" value="C:mitochondrion"/>
    <property type="evidence" value="ECO:0007669"/>
    <property type="project" value="TreeGrafter"/>
</dbReference>
<evidence type="ECO:0000256" key="2">
    <source>
        <dbReference type="ARBA" id="ARBA00006936"/>
    </source>
</evidence>
<comment type="function">
    <text evidence="5">The 2-oxoglutarate dehydrogenase complex catalyzes the overall conversion of 2-oxoglutarate to succinyl-CoA and CO(2). It contains multiple copies of three enzymatic components: 2-oxoglutarate dehydrogenase (E1), dihydrolipoamide succinyltransferase (E2) and lipoamide dehydrogenase (E3).</text>
</comment>
<protein>
    <recommendedName>
        <fullName evidence="6">2-oxoglutarate dehydrogenase, mitochondrial</fullName>
    </recommendedName>
    <alternativeName>
        <fullName evidence="7">2-oxoglutarate dehydrogenase complex component E1</fullName>
    </alternativeName>
</protein>
<gene>
    <name evidence="8" type="ORF">YQE_07185</name>
</gene>
<dbReference type="HOGENOM" id="CLU_131013_0_0_1"/>
<sequence>MHRARLIASAITGPPGQKVGSWLVKNSPAAFTCIQSRTYNVPAASEPFLNGSSGQYVEDMYNAWLVDPSSVHASWDAFFRNSQGGGAGYSAPPSLAQPRRNEVPLGALIPSLGGSNALGGGINEKVIDDHLAVQAIIRSYQQRGHLVAKLDPLDIMFSDRTATISDLMGAAPSEVIRQHKLGNA</sequence>
<keyword evidence="3" id="KW-0560">Oxidoreductase</keyword>
<dbReference type="GO" id="GO:0006099">
    <property type="term" value="P:tricarboxylic acid cycle"/>
    <property type="evidence" value="ECO:0007669"/>
    <property type="project" value="TreeGrafter"/>
</dbReference>
<name>N6TEP1_DENPD</name>
<evidence type="ECO:0000256" key="3">
    <source>
        <dbReference type="ARBA" id="ARBA00023002"/>
    </source>
</evidence>
<dbReference type="EMBL" id="KB740984">
    <property type="protein sequence ID" value="ENN76218.1"/>
    <property type="molecule type" value="Genomic_DNA"/>
</dbReference>
<dbReference type="GO" id="GO:0030976">
    <property type="term" value="F:thiamine pyrophosphate binding"/>
    <property type="evidence" value="ECO:0007669"/>
    <property type="project" value="InterPro"/>
</dbReference>
<evidence type="ECO:0000256" key="5">
    <source>
        <dbReference type="ARBA" id="ARBA00037426"/>
    </source>
</evidence>
<evidence type="ECO:0000256" key="1">
    <source>
        <dbReference type="ARBA" id="ARBA00001964"/>
    </source>
</evidence>
<comment type="cofactor">
    <cofactor evidence="1">
        <name>thiamine diphosphate</name>
        <dbReference type="ChEBI" id="CHEBI:58937"/>
    </cofactor>
</comment>
<dbReference type="AlphaFoldDB" id="N6TEP1"/>
<dbReference type="InterPro" id="IPR032106">
    <property type="entry name" value="2-oxogl_dehyd_N"/>
</dbReference>
<keyword evidence="4" id="KW-0786">Thiamine pyrophosphate</keyword>
<evidence type="ECO:0000256" key="6">
    <source>
        <dbReference type="ARBA" id="ARBA00040267"/>
    </source>
</evidence>
<dbReference type="OrthoDB" id="413077at2759"/>
<dbReference type="InterPro" id="IPR011603">
    <property type="entry name" value="2oxoglutarate_DH_E1"/>
</dbReference>
<dbReference type="GO" id="GO:0045252">
    <property type="term" value="C:oxoglutarate dehydrogenase complex"/>
    <property type="evidence" value="ECO:0007669"/>
    <property type="project" value="TreeGrafter"/>
</dbReference>